<dbReference type="InterPro" id="IPR050778">
    <property type="entry name" value="Cueball_EGF_LRP_Nidogen"/>
</dbReference>
<evidence type="ECO:0000313" key="3">
    <source>
        <dbReference type="EMBL" id="KAJ8870466.1"/>
    </source>
</evidence>
<protein>
    <submittedName>
        <fullName evidence="3">Uncharacterized protein</fullName>
    </submittedName>
</protein>
<sequence length="179" mass="20265">MWLVCAVTQHFVSDHDSFLIYSRVVRIDSIHMFDENNLNAPFPSIQSKEHMRNAIGLTCDFSRSKIFYSDIQRGSINQVFFNGTGHGIVVERKFDIVVHIFFVFPGQGSVEGLAYESVHNVLYWTCNNDALINSINLTSNTSEVKTIVKLGSNDKPRGIEVDSCDSYVSRGFKTIMVFI</sequence>
<keyword evidence="1" id="KW-0245">EGF-like domain</keyword>
<evidence type="ECO:0000256" key="1">
    <source>
        <dbReference type="ARBA" id="ARBA00022536"/>
    </source>
</evidence>
<dbReference type="Gene3D" id="2.120.10.30">
    <property type="entry name" value="TolB, C-terminal domain"/>
    <property type="match status" value="1"/>
</dbReference>
<keyword evidence="4" id="KW-1185">Reference proteome</keyword>
<evidence type="ECO:0000256" key="2">
    <source>
        <dbReference type="ARBA" id="ARBA00022737"/>
    </source>
</evidence>
<dbReference type="InterPro" id="IPR011042">
    <property type="entry name" value="6-blade_b-propeller_TolB-like"/>
</dbReference>
<dbReference type="PANTHER" id="PTHR46513">
    <property type="entry name" value="VITELLOGENIN RECEPTOR-LIKE PROTEIN-RELATED-RELATED"/>
    <property type="match status" value="1"/>
</dbReference>
<gene>
    <name evidence="3" type="ORF">PR048_029488</name>
</gene>
<proteinExistence type="predicted"/>
<name>A0ABQ9GGA2_9NEOP</name>
<dbReference type="SUPFAM" id="SSF63825">
    <property type="entry name" value="YWTD domain"/>
    <property type="match status" value="1"/>
</dbReference>
<reference evidence="3 4" key="1">
    <citation type="submission" date="2023-02" db="EMBL/GenBank/DDBJ databases">
        <title>LHISI_Scaffold_Assembly.</title>
        <authorList>
            <person name="Stuart O.P."/>
            <person name="Cleave R."/>
            <person name="Magrath M.J.L."/>
            <person name="Mikheyev A.S."/>
        </authorList>
    </citation>
    <scope>NUCLEOTIDE SEQUENCE [LARGE SCALE GENOMIC DNA]</scope>
    <source>
        <strain evidence="3">Daus_M_001</strain>
        <tissue evidence="3">Leg muscle</tissue>
    </source>
</reference>
<dbReference type="PANTHER" id="PTHR46513:SF13">
    <property type="entry name" value="EGF-LIKE DOMAIN-CONTAINING PROTEIN"/>
    <property type="match status" value="1"/>
</dbReference>
<organism evidence="3 4">
    <name type="scientific">Dryococelus australis</name>
    <dbReference type="NCBI Taxonomy" id="614101"/>
    <lineage>
        <taxon>Eukaryota</taxon>
        <taxon>Metazoa</taxon>
        <taxon>Ecdysozoa</taxon>
        <taxon>Arthropoda</taxon>
        <taxon>Hexapoda</taxon>
        <taxon>Insecta</taxon>
        <taxon>Pterygota</taxon>
        <taxon>Neoptera</taxon>
        <taxon>Polyneoptera</taxon>
        <taxon>Phasmatodea</taxon>
        <taxon>Verophasmatodea</taxon>
        <taxon>Anareolatae</taxon>
        <taxon>Phasmatidae</taxon>
        <taxon>Eurycanthinae</taxon>
        <taxon>Dryococelus</taxon>
    </lineage>
</organism>
<dbReference type="Proteomes" id="UP001159363">
    <property type="component" value="Chromosome 12"/>
</dbReference>
<dbReference type="EMBL" id="JARBHB010000013">
    <property type="protein sequence ID" value="KAJ8870466.1"/>
    <property type="molecule type" value="Genomic_DNA"/>
</dbReference>
<keyword evidence="2" id="KW-0677">Repeat</keyword>
<evidence type="ECO:0000313" key="4">
    <source>
        <dbReference type="Proteomes" id="UP001159363"/>
    </source>
</evidence>
<accession>A0ABQ9GGA2</accession>
<comment type="caution">
    <text evidence="3">The sequence shown here is derived from an EMBL/GenBank/DDBJ whole genome shotgun (WGS) entry which is preliminary data.</text>
</comment>